<accession>A0A670XUF5</accession>
<keyword evidence="2" id="KW-0812">Transmembrane</keyword>
<evidence type="ECO:0000259" key="3">
    <source>
        <dbReference type="Pfam" id="PF25344"/>
    </source>
</evidence>
<feature type="transmembrane region" description="Helical" evidence="2">
    <location>
        <begin position="93"/>
        <end position="114"/>
    </location>
</feature>
<sequence>MRLPCDVVVVSRLLPSAGMRAPGRAARALLALGKPTGGEGGVCLLVSTARHRPGAKYQLKENIDQLFTKFVDEGKATLRLKEPAVDICLSKSYFFQAMVTILIIVIKIMPYKLLCFLFCFPRKGITSCCLNAFIS</sequence>
<evidence type="ECO:0000313" key="5">
    <source>
        <dbReference type="Proteomes" id="UP000472273"/>
    </source>
</evidence>
<keyword evidence="2" id="KW-1133">Transmembrane helix</keyword>
<dbReference type="Pfam" id="PF25344">
    <property type="entry name" value="PH_LRR1"/>
    <property type="match status" value="1"/>
</dbReference>
<evidence type="ECO:0000256" key="2">
    <source>
        <dbReference type="SAM" id="Phobius"/>
    </source>
</evidence>
<organism evidence="4 5">
    <name type="scientific">Pseudonaja textilis</name>
    <name type="common">Eastern brown snake</name>
    <dbReference type="NCBI Taxonomy" id="8673"/>
    <lineage>
        <taxon>Eukaryota</taxon>
        <taxon>Metazoa</taxon>
        <taxon>Chordata</taxon>
        <taxon>Craniata</taxon>
        <taxon>Vertebrata</taxon>
        <taxon>Euteleostomi</taxon>
        <taxon>Lepidosauria</taxon>
        <taxon>Squamata</taxon>
        <taxon>Bifurcata</taxon>
        <taxon>Unidentata</taxon>
        <taxon>Episquamata</taxon>
        <taxon>Toxicofera</taxon>
        <taxon>Serpentes</taxon>
        <taxon>Colubroidea</taxon>
        <taxon>Elapidae</taxon>
        <taxon>Hydrophiinae</taxon>
        <taxon>Pseudonaja</taxon>
    </lineage>
</organism>
<dbReference type="OMA" id="EFHSRNC"/>
<keyword evidence="2" id="KW-0472">Membrane</keyword>
<protein>
    <recommendedName>
        <fullName evidence="3">PIF1/LRR1 pleckstrin homology domain-containing protein</fullName>
    </recommendedName>
</protein>
<feature type="domain" description="PIF1/LRR1 pleckstrin homology" evidence="3">
    <location>
        <begin position="1"/>
        <end position="92"/>
    </location>
</feature>
<dbReference type="AlphaFoldDB" id="A0A670XUF5"/>
<dbReference type="Proteomes" id="UP000472273">
    <property type="component" value="Unplaced"/>
</dbReference>
<reference evidence="4" key="1">
    <citation type="submission" date="2025-08" db="UniProtKB">
        <authorList>
            <consortium name="Ensembl"/>
        </authorList>
    </citation>
    <scope>IDENTIFICATION</scope>
</reference>
<keyword evidence="5" id="KW-1185">Reference proteome</keyword>
<reference evidence="4" key="2">
    <citation type="submission" date="2025-09" db="UniProtKB">
        <authorList>
            <consortium name="Ensembl"/>
        </authorList>
    </citation>
    <scope>IDENTIFICATION</scope>
</reference>
<evidence type="ECO:0000313" key="4">
    <source>
        <dbReference type="Ensembl" id="ENSPTXP00000003226.1"/>
    </source>
</evidence>
<dbReference type="InterPro" id="IPR057437">
    <property type="entry name" value="PIF1/LRR1_PH"/>
</dbReference>
<dbReference type="Ensembl" id="ENSPTXT00000003319.1">
    <property type="protein sequence ID" value="ENSPTXP00000003226.1"/>
    <property type="gene ID" value="ENSPTXG00000002444.1"/>
</dbReference>
<name>A0A670XUF5_PSETE</name>
<proteinExistence type="predicted"/>
<dbReference type="GeneTree" id="ENSGT00940000168019"/>
<keyword evidence="1" id="KW-0539">Nucleus</keyword>
<evidence type="ECO:0000256" key="1">
    <source>
        <dbReference type="ARBA" id="ARBA00023242"/>
    </source>
</evidence>